<name>A0ABD6F2V2_9BILA</name>
<reference evidence="1 2" key="1">
    <citation type="submission" date="2024-08" db="EMBL/GenBank/DDBJ databases">
        <title>Gnathostoma spinigerum genome.</title>
        <authorList>
            <person name="Gonzalez-Bertolin B."/>
            <person name="Monzon S."/>
            <person name="Zaballos A."/>
            <person name="Jimenez P."/>
            <person name="Dekumyoy P."/>
            <person name="Varona S."/>
            <person name="Cuesta I."/>
            <person name="Sumanam S."/>
            <person name="Adisakwattana P."/>
            <person name="Gasser R.B."/>
            <person name="Hernandez-Gonzalez A."/>
            <person name="Young N.D."/>
            <person name="Perteguer M.J."/>
        </authorList>
    </citation>
    <scope>NUCLEOTIDE SEQUENCE [LARGE SCALE GENOMIC DNA]</scope>
    <source>
        <strain evidence="1">AL3</strain>
        <tissue evidence="1">Liver</tissue>
    </source>
</reference>
<dbReference type="AlphaFoldDB" id="A0ABD6F2V2"/>
<organism evidence="1 2">
    <name type="scientific">Gnathostoma spinigerum</name>
    <dbReference type="NCBI Taxonomy" id="75299"/>
    <lineage>
        <taxon>Eukaryota</taxon>
        <taxon>Metazoa</taxon>
        <taxon>Ecdysozoa</taxon>
        <taxon>Nematoda</taxon>
        <taxon>Chromadorea</taxon>
        <taxon>Rhabditida</taxon>
        <taxon>Spirurina</taxon>
        <taxon>Gnathostomatomorpha</taxon>
        <taxon>Gnathostomatoidea</taxon>
        <taxon>Gnathostomatidae</taxon>
        <taxon>Gnathostoma</taxon>
    </lineage>
</organism>
<sequence length="106" mass="12125">MRESLAIFLMLSDALRVVLRDRLRIHRKPLESSNVKLPDELHPATLLAGDSSECYHRELMVSSKIYILGTGYKLFIYCETSWRRSIQKTQAIGSTTLFGHETNSVI</sequence>
<evidence type="ECO:0000313" key="1">
    <source>
        <dbReference type="EMBL" id="MFH4984424.1"/>
    </source>
</evidence>
<gene>
    <name evidence="1" type="ORF">AB6A40_011133</name>
</gene>
<protein>
    <submittedName>
        <fullName evidence="1">Uncharacterized protein</fullName>
    </submittedName>
</protein>
<evidence type="ECO:0000313" key="2">
    <source>
        <dbReference type="Proteomes" id="UP001608902"/>
    </source>
</evidence>
<dbReference type="Proteomes" id="UP001608902">
    <property type="component" value="Unassembled WGS sequence"/>
</dbReference>
<keyword evidence="2" id="KW-1185">Reference proteome</keyword>
<dbReference type="EMBL" id="JBGFUD010017482">
    <property type="protein sequence ID" value="MFH4984424.1"/>
    <property type="molecule type" value="Genomic_DNA"/>
</dbReference>
<comment type="caution">
    <text evidence="1">The sequence shown here is derived from an EMBL/GenBank/DDBJ whole genome shotgun (WGS) entry which is preliminary data.</text>
</comment>
<proteinExistence type="predicted"/>
<accession>A0ABD6F2V2</accession>